<dbReference type="GO" id="GO:0006654">
    <property type="term" value="P:phosphatidic acid biosynthetic process"/>
    <property type="evidence" value="ECO:0007669"/>
    <property type="project" value="TreeGrafter"/>
</dbReference>
<dbReference type="InterPro" id="IPR036291">
    <property type="entry name" value="NAD(P)-bd_dom_sf"/>
</dbReference>
<proteinExistence type="inferred from homology"/>
<dbReference type="HOGENOM" id="CLU_010194_2_9_1"/>
<dbReference type="GO" id="GO:0004806">
    <property type="term" value="F:triacylglycerol lipase activity"/>
    <property type="evidence" value="ECO:0007669"/>
    <property type="project" value="TreeGrafter"/>
</dbReference>
<evidence type="ECO:0008006" key="7">
    <source>
        <dbReference type="Google" id="ProtNLM"/>
    </source>
</evidence>
<comment type="similarity">
    <text evidence="1 4">Belongs to the short-chain dehydrogenases/reductases (SDR) family.</text>
</comment>
<name>M3JEK0_CANMX</name>
<reference evidence="5 6" key="1">
    <citation type="submission" date="2013-02" db="EMBL/GenBank/DDBJ databases">
        <title>Genome sequence of Candida maltosa Xu316, a potential industrial strain for xylitol and ethanol production.</title>
        <authorList>
            <person name="Yu J."/>
            <person name="Wang Q."/>
            <person name="Geng X."/>
            <person name="Bao W."/>
            <person name="He P."/>
            <person name="Cai J."/>
        </authorList>
    </citation>
    <scope>NUCLEOTIDE SEQUENCE [LARGE SCALE GENOMIC DNA]</scope>
    <source>
        <strain evidence="6">Xu316</strain>
    </source>
</reference>
<dbReference type="AlphaFoldDB" id="M3JEK0"/>
<accession>M3JEK0</accession>
<dbReference type="SUPFAM" id="SSF51735">
    <property type="entry name" value="NAD(P)-binding Rossmann-fold domains"/>
    <property type="match status" value="1"/>
</dbReference>
<dbReference type="OrthoDB" id="2102561at2759"/>
<dbReference type="PRINTS" id="PR00081">
    <property type="entry name" value="GDHRDH"/>
</dbReference>
<dbReference type="Proteomes" id="UP000011777">
    <property type="component" value="Unassembled WGS sequence"/>
</dbReference>
<dbReference type="Pfam" id="PF00106">
    <property type="entry name" value="adh_short"/>
    <property type="match status" value="1"/>
</dbReference>
<evidence type="ECO:0000313" key="6">
    <source>
        <dbReference type="Proteomes" id="UP000011777"/>
    </source>
</evidence>
<dbReference type="PANTHER" id="PTHR44169:SF6">
    <property type="entry name" value="NADPH-DEPENDENT 1-ACYLDIHYDROXYACETONE PHOSPHATE REDUCTASE"/>
    <property type="match status" value="1"/>
</dbReference>
<dbReference type="Gene3D" id="3.40.50.720">
    <property type="entry name" value="NAD(P)-binding Rossmann-like Domain"/>
    <property type="match status" value="1"/>
</dbReference>
<dbReference type="PROSITE" id="PS00061">
    <property type="entry name" value="ADH_SHORT"/>
    <property type="match status" value="1"/>
</dbReference>
<dbReference type="GO" id="GO:0005811">
    <property type="term" value="C:lipid droplet"/>
    <property type="evidence" value="ECO:0007669"/>
    <property type="project" value="TreeGrafter"/>
</dbReference>
<dbReference type="GO" id="GO:0005783">
    <property type="term" value="C:endoplasmic reticulum"/>
    <property type="evidence" value="ECO:0007669"/>
    <property type="project" value="TreeGrafter"/>
</dbReference>
<dbReference type="InterPro" id="IPR020904">
    <property type="entry name" value="Sc_DH/Rdtase_CS"/>
</dbReference>
<dbReference type="GO" id="GO:0000140">
    <property type="term" value="F:acylglycerone-phosphate reductase (NADP+) activity"/>
    <property type="evidence" value="ECO:0007669"/>
    <property type="project" value="TreeGrafter"/>
</dbReference>
<comment type="caution">
    <text evidence="5">The sequence shown here is derived from an EMBL/GenBank/DDBJ whole genome shotgun (WGS) entry which is preliminary data.</text>
</comment>
<dbReference type="CDD" id="cd05374">
    <property type="entry name" value="17beta-HSD-like_SDR_c"/>
    <property type="match status" value="1"/>
</dbReference>
<dbReference type="OMA" id="NTACMET"/>
<dbReference type="GO" id="GO:0019433">
    <property type="term" value="P:triglyceride catabolic process"/>
    <property type="evidence" value="ECO:0007669"/>
    <property type="project" value="TreeGrafter"/>
</dbReference>
<evidence type="ECO:0000256" key="4">
    <source>
        <dbReference type="RuleBase" id="RU000363"/>
    </source>
</evidence>
<keyword evidence="3" id="KW-0560">Oxidoreductase</keyword>
<dbReference type="eggNOG" id="KOG1209">
    <property type="taxonomic scope" value="Eukaryota"/>
</dbReference>
<protein>
    <recommendedName>
        <fullName evidence="7">NADPH-dependent 1-acyldihydroxyacetone phosphate reductase</fullName>
    </recommendedName>
</protein>
<dbReference type="InterPro" id="IPR002347">
    <property type="entry name" value="SDR_fam"/>
</dbReference>
<evidence type="ECO:0000256" key="1">
    <source>
        <dbReference type="ARBA" id="ARBA00006484"/>
    </source>
</evidence>
<organism evidence="5 6">
    <name type="scientific">Candida maltosa (strain Xu316)</name>
    <name type="common">Yeast</name>
    <dbReference type="NCBI Taxonomy" id="1245528"/>
    <lineage>
        <taxon>Eukaryota</taxon>
        <taxon>Fungi</taxon>
        <taxon>Dikarya</taxon>
        <taxon>Ascomycota</taxon>
        <taxon>Saccharomycotina</taxon>
        <taxon>Pichiomycetes</taxon>
        <taxon>Debaryomycetaceae</taxon>
        <taxon>Candida/Lodderomyces clade</taxon>
        <taxon>Candida</taxon>
    </lineage>
</organism>
<dbReference type="EMBL" id="AOGT01000173">
    <property type="protein sequence ID" value="EMG50618.1"/>
    <property type="molecule type" value="Genomic_DNA"/>
</dbReference>
<gene>
    <name evidence="5" type="ORF">G210_2066</name>
</gene>
<dbReference type="PANTHER" id="PTHR44169">
    <property type="entry name" value="NADPH-DEPENDENT 1-ACYLDIHYDROXYACETONE PHOSPHATE REDUCTASE"/>
    <property type="match status" value="1"/>
</dbReference>
<keyword evidence="6" id="KW-1185">Reference proteome</keyword>
<evidence type="ECO:0000256" key="2">
    <source>
        <dbReference type="ARBA" id="ARBA00022857"/>
    </source>
</evidence>
<keyword evidence="2" id="KW-0521">NADP</keyword>
<evidence type="ECO:0000256" key="3">
    <source>
        <dbReference type="ARBA" id="ARBA00023002"/>
    </source>
</evidence>
<evidence type="ECO:0000313" key="5">
    <source>
        <dbReference type="EMBL" id="EMG50618.1"/>
    </source>
</evidence>
<dbReference type="STRING" id="1245528.M3JEK0"/>
<dbReference type="PRINTS" id="PR00080">
    <property type="entry name" value="SDRFAMILY"/>
</dbReference>
<sequence length="300" mass="33372">MSKEQKYALVTGASSGIGYNLAIELSKKGYKVFACSPEKVLYAQKPLEEENGVISIPCDIANIEDIKRVKEQVEKHTGGNLDVLYNNAGISISGPAIEIPEDQLDFLFQVNVLGHINMTKHFAPFVINRKGTILFTSSVAARVPLSWISAYNATKAAIDAYALTLHGELAPFGVRVHSVITGGVDTAIFDPTRVSSMAGSYYDVPGIYESMESATMMSRNLHITPAQYAKQIVKDITRWRDPGFNLYHGALAYFLHWVSRFLPLWMVEMGVQIHFKQRSVLRTIAKLIKLKKYAANKKNN</sequence>